<comment type="subunit">
    <text evidence="8">Part of a complex composed of FtsB, FtsL and FtsQ.</text>
</comment>
<evidence type="ECO:0000256" key="9">
    <source>
        <dbReference type="NCBIfam" id="TIGR02209"/>
    </source>
</evidence>
<organism evidence="10 11">
    <name type="scientific">Neptuniibacter pectenicola</name>
    <dbReference type="NCBI Taxonomy" id="1806669"/>
    <lineage>
        <taxon>Bacteria</taxon>
        <taxon>Pseudomonadati</taxon>
        <taxon>Pseudomonadota</taxon>
        <taxon>Gammaproteobacteria</taxon>
        <taxon>Oceanospirillales</taxon>
        <taxon>Oceanospirillaceae</taxon>
        <taxon>Neptuniibacter</taxon>
    </lineage>
</organism>
<proteinExistence type="inferred from homology"/>
<name>A0ABU9TMN2_9GAMM</name>
<dbReference type="InterPro" id="IPR011922">
    <property type="entry name" value="Cell_div_FtsL"/>
</dbReference>
<keyword evidence="4 8" id="KW-0812">Transmembrane</keyword>
<keyword evidence="7 8" id="KW-0131">Cell cycle</keyword>
<evidence type="ECO:0000256" key="2">
    <source>
        <dbReference type="ARBA" id="ARBA00022475"/>
    </source>
</evidence>
<evidence type="ECO:0000256" key="3">
    <source>
        <dbReference type="ARBA" id="ARBA00022618"/>
    </source>
</evidence>
<dbReference type="PANTHER" id="PTHR37479:SF1">
    <property type="entry name" value="CELL DIVISION PROTEIN FTSL"/>
    <property type="match status" value="1"/>
</dbReference>
<keyword evidence="11" id="KW-1185">Reference proteome</keyword>
<reference evidence="10 11" key="1">
    <citation type="submission" date="2024-03" db="EMBL/GenBank/DDBJ databases">
        <title>Community enrichment and isolation of bacterial strains for fucoidan degradation.</title>
        <authorList>
            <person name="Sichert A."/>
        </authorList>
    </citation>
    <scope>NUCLEOTIDE SEQUENCE [LARGE SCALE GENOMIC DNA]</scope>
    <source>
        <strain evidence="10 11">AS76</strain>
    </source>
</reference>
<dbReference type="PANTHER" id="PTHR37479">
    <property type="entry name" value="CELL DIVISION PROTEIN FTSL"/>
    <property type="match status" value="1"/>
</dbReference>
<keyword evidence="3 8" id="KW-0132">Cell division</keyword>
<keyword evidence="5 8" id="KW-1133">Transmembrane helix</keyword>
<keyword evidence="2 8" id="KW-1003">Cell membrane</keyword>
<gene>
    <name evidence="8 10" type="primary">ftsL</name>
    <name evidence="10" type="ORF">WNY58_01110</name>
</gene>
<dbReference type="Pfam" id="PF04999">
    <property type="entry name" value="FtsL"/>
    <property type="match status" value="1"/>
</dbReference>
<evidence type="ECO:0000256" key="6">
    <source>
        <dbReference type="ARBA" id="ARBA00023136"/>
    </source>
</evidence>
<evidence type="ECO:0000256" key="7">
    <source>
        <dbReference type="ARBA" id="ARBA00023306"/>
    </source>
</evidence>
<comment type="subcellular location">
    <subcellularLocation>
        <location evidence="8">Cell inner membrane</location>
        <topology evidence="8">Single-pass type II membrane protein</topology>
    </subcellularLocation>
    <subcellularLocation>
        <location evidence="1">Cell membrane</location>
        <topology evidence="1">Single-pass type II membrane protein</topology>
    </subcellularLocation>
    <text evidence="8">Localizes to the division septum where it forms a ring structure.</text>
</comment>
<comment type="similarity">
    <text evidence="8">Belongs to the FtsL family.</text>
</comment>
<accession>A0ABU9TMN2</accession>
<evidence type="ECO:0000313" key="10">
    <source>
        <dbReference type="EMBL" id="MEM5534977.1"/>
    </source>
</evidence>
<keyword evidence="6 8" id="KW-0472">Membrane</keyword>
<feature type="transmembrane region" description="Helical" evidence="8">
    <location>
        <begin position="39"/>
        <end position="61"/>
    </location>
</feature>
<dbReference type="GO" id="GO:0051301">
    <property type="term" value="P:cell division"/>
    <property type="evidence" value="ECO:0007669"/>
    <property type="project" value="UniProtKB-KW"/>
</dbReference>
<dbReference type="EMBL" id="JBBMRA010000001">
    <property type="protein sequence ID" value="MEM5534977.1"/>
    <property type="molecule type" value="Genomic_DNA"/>
</dbReference>
<comment type="function">
    <text evidence="8">Essential cell division protein. May link together the upstream cell division proteins, which are predominantly cytoplasmic, with the downstream cell division proteins, which are predominantly periplasmic.</text>
</comment>
<comment type="caution">
    <text evidence="10">The sequence shown here is derived from an EMBL/GenBank/DDBJ whole genome shotgun (WGS) entry which is preliminary data.</text>
</comment>
<evidence type="ECO:0000256" key="5">
    <source>
        <dbReference type="ARBA" id="ARBA00022989"/>
    </source>
</evidence>
<sequence>MRIRFFQRWLKKNQAEGSDEVDTPQAGEFCNVETLLRPFLTVLVLVVLLVVSCLVVVLSAFEYRTLFNHHQELIQQRDELQVEWGQLLLEQSAWSANNRVEQQAARKLGMKVPEVNQIEIIRNER</sequence>
<keyword evidence="8" id="KW-0997">Cell inner membrane</keyword>
<dbReference type="HAMAP" id="MF_00910">
    <property type="entry name" value="FtsL"/>
    <property type="match status" value="1"/>
</dbReference>
<evidence type="ECO:0000256" key="4">
    <source>
        <dbReference type="ARBA" id="ARBA00022692"/>
    </source>
</evidence>
<dbReference type="NCBIfam" id="TIGR02209">
    <property type="entry name" value="ftsL_broad"/>
    <property type="match status" value="1"/>
</dbReference>
<dbReference type="Proteomes" id="UP001449225">
    <property type="component" value="Unassembled WGS sequence"/>
</dbReference>
<evidence type="ECO:0000256" key="1">
    <source>
        <dbReference type="ARBA" id="ARBA00004401"/>
    </source>
</evidence>
<protein>
    <recommendedName>
        <fullName evidence="8 9">Cell division protein FtsL</fullName>
    </recommendedName>
</protein>
<evidence type="ECO:0000256" key="8">
    <source>
        <dbReference type="HAMAP-Rule" id="MF_00910"/>
    </source>
</evidence>
<evidence type="ECO:0000313" key="11">
    <source>
        <dbReference type="Proteomes" id="UP001449225"/>
    </source>
</evidence>
<dbReference type="RefSeq" id="WP_342853440.1">
    <property type="nucleotide sequence ID" value="NZ_JBBMRA010000001.1"/>
</dbReference>